<dbReference type="RefSeq" id="WP_143050986.1">
    <property type="nucleotide sequence ID" value="NZ_FNUJ01000003.1"/>
</dbReference>
<dbReference type="OrthoDB" id="3831145at2"/>
<accession>A0A1H5QNI9</accession>
<feature type="transmembrane region" description="Helical" evidence="1">
    <location>
        <begin position="21"/>
        <end position="45"/>
    </location>
</feature>
<evidence type="ECO:0000256" key="1">
    <source>
        <dbReference type="SAM" id="Phobius"/>
    </source>
</evidence>
<evidence type="ECO:0000313" key="2">
    <source>
        <dbReference type="EMBL" id="SEF27703.1"/>
    </source>
</evidence>
<keyword evidence="3" id="KW-1185">Reference proteome</keyword>
<dbReference type="Proteomes" id="UP000198878">
    <property type="component" value="Unassembled WGS sequence"/>
</dbReference>
<keyword evidence="1" id="KW-1133">Transmembrane helix</keyword>
<feature type="transmembrane region" description="Helical" evidence="1">
    <location>
        <begin position="104"/>
        <end position="122"/>
    </location>
</feature>
<protein>
    <submittedName>
        <fullName evidence="2">Uncharacterized protein</fullName>
    </submittedName>
</protein>
<sequence length="160" mass="16896">MSSNQIKPESGKAVPFVRPTTITIAFWAFLASTILGLTNGVVALFTGNSSGDAVRTVVVENGTDLSQQQVDQVSTVTNAGALVFSVIMSLLYILFAAKLRSGRNWARVLLTVVAGLQLLAITFGQSTILGYFSAMSAVVGAVSSFVNPSNDYFRAVKAAR</sequence>
<organism evidence="2 3">
    <name type="scientific">Amycolatopsis pretoriensis</name>
    <dbReference type="NCBI Taxonomy" id="218821"/>
    <lineage>
        <taxon>Bacteria</taxon>
        <taxon>Bacillati</taxon>
        <taxon>Actinomycetota</taxon>
        <taxon>Actinomycetes</taxon>
        <taxon>Pseudonocardiales</taxon>
        <taxon>Pseudonocardiaceae</taxon>
        <taxon>Amycolatopsis</taxon>
    </lineage>
</organism>
<gene>
    <name evidence="2" type="ORF">SAMN05421837_1031000</name>
</gene>
<dbReference type="STRING" id="218821.SAMN05421837_1031000"/>
<dbReference type="EMBL" id="FNUJ01000003">
    <property type="protein sequence ID" value="SEF27703.1"/>
    <property type="molecule type" value="Genomic_DNA"/>
</dbReference>
<feature type="transmembrane region" description="Helical" evidence="1">
    <location>
        <begin position="79"/>
        <end position="97"/>
    </location>
</feature>
<reference evidence="3" key="1">
    <citation type="submission" date="2016-10" db="EMBL/GenBank/DDBJ databases">
        <authorList>
            <person name="Varghese N."/>
            <person name="Submissions S."/>
        </authorList>
    </citation>
    <scope>NUCLEOTIDE SEQUENCE [LARGE SCALE GENOMIC DNA]</scope>
    <source>
        <strain evidence="3">DSM 44654</strain>
    </source>
</reference>
<evidence type="ECO:0000313" key="3">
    <source>
        <dbReference type="Proteomes" id="UP000198878"/>
    </source>
</evidence>
<keyword evidence="1" id="KW-0812">Transmembrane</keyword>
<name>A0A1H5QNI9_9PSEU</name>
<feature type="transmembrane region" description="Helical" evidence="1">
    <location>
        <begin position="128"/>
        <end position="147"/>
    </location>
</feature>
<keyword evidence="1" id="KW-0472">Membrane</keyword>
<dbReference type="AlphaFoldDB" id="A0A1H5QNI9"/>
<proteinExistence type="predicted"/>